<name>A0ABN7SHB0_OIKDI</name>
<dbReference type="PANTHER" id="PTHR10194:SF60">
    <property type="entry name" value="RAS GTPASE-ACTIVATING PROTEIN RASKOL"/>
    <property type="match status" value="1"/>
</dbReference>
<feature type="domain" description="Ras-GAP" evidence="2">
    <location>
        <begin position="1"/>
        <end position="160"/>
    </location>
</feature>
<dbReference type="Proteomes" id="UP001158576">
    <property type="component" value="Chromosome XSR"/>
</dbReference>
<dbReference type="Gene3D" id="1.10.506.10">
    <property type="entry name" value="GTPase Activation - p120gap, domain 1"/>
    <property type="match status" value="1"/>
</dbReference>
<evidence type="ECO:0000313" key="4">
    <source>
        <dbReference type="Proteomes" id="UP001158576"/>
    </source>
</evidence>
<dbReference type="EMBL" id="OU015569">
    <property type="protein sequence ID" value="CAG5095073.1"/>
    <property type="molecule type" value="Genomic_DNA"/>
</dbReference>
<evidence type="ECO:0000259" key="2">
    <source>
        <dbReference type="PROSITE" id="PS50018"/>
    </source>
</evidence>
<dbReference type="Pfam" id="PF00616">
    <property type="entry name" value="RasGAP"/>
    <property type="match status" value="1"/>
</dbReference>
<keyword evidence="4" id="KW-1185">Reference proteome</keyword>
<sequence length="263" mass="29288">MLCVFVRSHNKNLDAASLWRGNTFFTAVVESVIRLTCSHFLALSLKELVTEIAALNREPPKMDKVVSDYVLQALCSMNNTADLFPKQIRYILAQTRIGVQKKWPSSADLAERVIANFLFLRYISAALTTPVIYDLAPAAPTMVGQKVLLQVAKSLQHAANGNFAKLSSPIQNETKDLLYRLSSAENFTDKSQSQQPPTLTSVTAGKRTKTLAEDLDIIFNALVATRSGISEELSDRRAIAIIDYTSEIYARYKQKLSKCNLLR</sequence>
<dbReference type="InterPro" id="IPR039360">
    <property type="entry name" value="Ras_GTPase"/>
</dbReference>
<dbReference type="InterPro" id="IPR001936">
    <property type="entry name" value="RasGAP_dom"/>
</dbReference>
<reference evidence="3 4" key="1">
    <citation type="submission" date="2021-04" db="EMBL/GenBank/DDBJ databases">
        <authorList>
            <person name="Bliznina A."/>
        </authorList>
    </citation>
    <scope>NUCLEOTIDE SEQUENCE [LARGE SCALE GENOMIC DNA]</scope>
</reference>
<accession>A0ABN7SHB0</accession>
<evidence type="ECO:0000313" key="3">
    <source>
        <dbReference type="EMBL" id="CAG5095073.1"/>
    </source>
</evidence>
<dbReference type="SUPFAM" id="SSF48350">
    <property type="entry name" value="GTPase activation domain, GAP"/>
    <property type="match status" value="1"/>
</dbReference>
<proteinExistence type="predicted"/>
<keyword evidence="1" id="KW-0343">GTPase activation</keyword>
<dbReference type="PROSITE" id="PS50018">
    <property type="entry name" value="RAS_GTPASE_ACTIV_2"/>
    <property type="match status" value="1"/>
</dbReference>
<gene>
    <name evidence="3" type="ORF">OKIOD_LOCUS5577</name>
</gene>
<protein>
    <submittedName>
        <fullName evidence="3">Oidioi.mRNA.OKI2018_I69.XSR.g14019.t1.cds</fullName>
    </submittedName>
</protein>
<evidence type="ECO:0000256" key="1">
    <source>
        <dbReference type="ARBA" id="ARBA00022468"/>
    </source>
</evidence>
<dbReference type="PANTHER" id="PTHR10194">
    <property type="entry name" value="RAS GTPASE-ACTIVATING PROTEINS"/>
    <property type="match status" value="1"/>
</dbReference>
<organism evidence="3 4">
    <name type="scientific">Oikopleura dioica</name>
    <name type="common">Tunicate</name>
    <dbReference type="NCBI Taxonomy" id="34765"/>
    <lineage>
        <taxon>Eukaryota</taxon>
        <taxon>Metazoa</taxon>
        <taxon>Chordata</taxon>
        <taxon>Tunicata</taxon>
        <taxon>Appendicularia</taxon>
        <taxon>Copelata</taxon>
        <taxon>Oikopleuridae</taxon>
        <taxon>Oikopleura</taxon>
    </lineage>
</organism>
<dbReference type="InterPro" id="IPR008936">
    <property type="entry name" value="Rho_GTPase_activation_prot"/>
</dbReference>